<dbReference type="Gramene" id="ONIVA03G13740.1">
    <property type="protein sequence ID" value="ONIVA03G13740.1"/>
    <property type="gene ID" value="ONIVA03G13740"/>
</dbReference>
<dbReference type="Proteomes" id="UP000006591">
    <property type="component" value="Chromosome 3"/>
</dbReference>
<dbReference type="EnsemblPlants" id="ONIVA03G13740.1">
    <property type="protein sequence ID" value="ONIVA03G13740.1"/>
    <property type="gene ID" value="ONIVA03G13740"/>
</dbReference>
<evidence type="ECO:0000313" key="2">
    <source>
        <dbReference type="EnsemblPlants" id="ONIVA03G13740.1"/>
    </source>
</evidence>
<protein>
    <submittedName>
        <fullName evidence="2">Uncharacterized protein</fullName>
    </submittedName>
</protein>
<sequence length="202" mass="21985">MRDGAAEGGGGGAGGAGAAAGDDETGRWEDHAPATPLHAPVVRRRQRRGGAEAGGGGGGERRRRRGVLPVLRVARRLHREHPQEPGLRDHLRPPRHGGVRDGGGGGVDDGELAVQEAGHAGDRGGGRGVPRRGRRRRRVRVGVQRAHQDRPDVHAGLQRLRRLAHRQHRRGSLLRGRAAGLVRRRMNRRHQQFSIDRNDIHV</sequence>
<feature type="compositionally biased region" description="Basic residues" evidence="1">
    <location>
        <begin position="129"/>
        <end position="140"/>
    </location>
</feature>
<organism evidence="2">
    <name type="scientific">Oryza nivara</name>
    <name type="common">Indian wild rice</name>
    <name type="synonym">Oryza sativa f. spontanea</name>
    <dbReference type="NCBI Taxonomy" id="4536"/>
    <lineage>
        <taxon>Eukaryota</taxon>
        <taxon>Viridiplantae</taxon>
        <taxon>Streptophyta</taxon>
        <taxon>Embryophyta</taxon>
        <taxon>Tracheophyta</taxon>
        <taxon>Spermatophyta</taxon>
        <taxon>Magnoliopsida</taxon>
        <taxon>Liliopsida</taxon>
        <taxon>Poales</taxon>
        <taxon>Poaceae</taxon>
        <taxon>BOP clade</taxon>
        <taxon>Oryzoideae</taxon>
        <taxon>Oryzeae</taxon>
        <taxon>Oryzinae</taxon>
        <taxon>Oryza</taxon>
    </lineage>
</organism>
<feature type="compositionally biased region" description="Gly residues" evidence="1">
    <location>
        <begin position="1"/>
        <end position="18"/>
    </location>
</feature>
<dbReference type="OMA" id="QDRPDVH"/>
<reference evidence="2" key="1">
    <citation type="submission" date="2015-04" db="UniProtKB">
        <authorList>
            <consortium name="EnsemblPlants"/>
        </authorList>
    </citation>
    <scope>IDENTIFICATION</scope>
    <source>
        <strain evidence="2">SL10</strain>
    </source>
</reference>
<feature type="region of interest" description="Disordered" evidence="1">
    <location>
        <begin position="1"/>
        <end position="147"/>
    </location>
</feature>
<proteinExistence type="predicted"/>
<reference evidence="2" key="2">
    <citation type="submission" date="2018-04" db="EMBL/GenBank/DDBJ databases">
        <title>OnivRS2 (Oryza nivara Reference Sequence Version 2).</title>
        <authorList>
            <person name="Zhang J."/>
            <person name="Kudrna D."/>
            <person name="Lee S."/>
            <person name="Talag J."/>
            <person name="Rajasekar S."/>
            <person name="Welchert J."/>
            <person name="Hsing Y.-I."/>
            <person name="Wing R.A."/>
        </authorList>
    </citation>
    <scope>NUCLEOTIDE SEQUENCE [LARGE SCALE GENOMIC DNA]</scope>
    <source>
        <strain evidence="2">SL10</strain>
    </source>
</reference>
<dbReference type="HOGENOM" id="CLU_1374180_0_0_1"/>
<name>A0A0E0GKP5_ORYNI</name>
<keyword evidence="3" id="KW-1185">Reference proteome</keyword>
<dbReference type="AlphaFoldDB" id="A0A0E0GKP5"/>
<evidence type="ECO:0000256" key="1">
    <source>
        <dbReference type="SAM" id="MobiDB-lite"/>
    </source>
</evidence>
<evidence type="ECO:0000313" key="3">
    <source>
        <dbReference type="Proteomes" id="UP000006591"/>
    </source>
</evidence>
<feature type="compositionally biased region" description="Basic and acidic residues" evidence="1">
    <location>
        <begin position="80"/>
        <end position="92"/>
    </location>
</feature>
<accession>A0A0E0GKP5</accession>